<proteinExistence type="predicted"/>
<reference evidence="2 3" key="1">
    <citation type="submission" date="2014-01" db="EMBL/GenBank/DDBJ databases">
        <title>Isolation of Serratia multitudinisentens RB-25 from Ex-Landfill site.</title>
        <authorList>
            <person name="Robson E.H.J."/>
        </authorList>
    </citation>
    <scope>NUCLEOTIDE SEQUENCE [LARGE SCALE GENOMIC DNA]</scope>
    <source>
        <strain evidence="2 3">RB-25</strain>
    </source>
</reference>
<organism evidence="2 3">
    <name type="scientific">Chania multitudinisentens RB-25</name>
    <dbReference type="NCBI Taxonomy" id="1441930"/>
    <lineage>
        <taxon>Bacteria</taxon>
        <taxon>Pseudomonadati</taxon>
        <taxon>Pseudomonadota</taxon>
        <taxon>Gammaproteobacteria</taxon>
        <taxon>Enterobacterales</taxon>
        <taxon>Yersiniaceae</taxon>
        <taxon>Chania</taxon>
    </lineage>
</organism>
<evidence type="ECO:0000256" key="1">
    <source>
        <dbReference type="SAM" id="MobiDB-lite"/>
    </source>
</evidence>
<dbReference type="PATRIC" id="fig|1441930.4.peg.313"/>
<dbReference type="Pfam" id="PF05929">
    <property type="entry name" value="Phage_GPO"/>
    <property type="match status" value="1"/>
</dbReference>
<accession>W0L451</accession>
<dbReference type="RefSeq" id="WP_024911027.1">
    <property type="nucleotide sequence ID" value="NZ_CP007044.2"/>
</dbReference>
<evidence type="ECO:0000313" key="3">
    <source>
        <dbReference type="Proteomes" id="UP000019030"/>
    </source>
</evidence>
<dbReference type="eggNOG" id="ENOG502ZBY8">
    <property type="taxonomic scope" value="Bacteria"/>
</dbReference>
<dbReference type="Proteomes" id="UP000019030">
    <property type="component" value="Chromosome"/>
</dbReference>
<dbReference type="AlphaFoldDB" id="W0L451"/>
<sequence length="286" mass="30726">MGKKTKMFCLAVEGDTTDGRAITKRDLLDIASSYNPALYGARVDLEHIKAYSPESVFRAYGDVQAPLKTETLADGPLKGKLALYGQIDATDDLVALNKKRQKVYPSIQFHPQFPQTGGAYLMGLALTDTPASLGTEMLEFCSRAAINPLASRKHSPECLIAAVDEAMGFSIELEETEAPPADTGMQFFNRIKGILTGNQQKTAGDIGQIQQAVEQIALSQKELLDGQTKLSAIETENAALKQSVAKLTADLSTLTESLSSQPEPGKKRQPATGSNTEGDQSELADC</sequence>
<protein>
    <recommendedName>
        <fullName evidence="4">Phage capsid scaffolding protein</fullName>
    </recommendedName>
</protein>
<evidence type="ECO:0008006" key="4">
    <source>
        <dbReference type="Google" id="ProtNLM"/>
    </source>
</evidence>
<dbReference type="KEGG" id="sfo:Z042_01520"/>
<dbReference type="OrthoDB" id="5625143at2"/>
<dbReference type="HOGENOM" id="CLU_066846_1_0_6"/>
<gene>
    <name evidence="2" type="ORF">Z042_01520</name>
</gene>
<reference evidence="2 3" key="2">
    <citation type="submission" date="2015-03" db="EMBL/GenBank/DDBJ databases">
        <authorList>
            <person name="Chan K.-G."/>
        </authorList>
    </citation>
    <scope>NUCLEOTIDE SEQUENCE [LARGE SCALE GENOMIC DNA]</scope>
    <source>
        <strain evidence="2 3">RB-25</strain>
    </source>
</reference>
<feature type="region of interest" description="Disordered" evidence="1">
    <location>
        <begin position="254"/>
        <end position="286"/>
    </location>
</feature>
<evidence type="ECO:0000313" key="2">
    <source>
        <dbReference type="EMBL" id="AHG18461.1"/>
    </source>
</evidence>
<dbReference type="STRING" id="1441930.Z042_01520"/>
<dbReference type="EMBL" id="CP007044">
    <property type="protein sequence ID" value="AHG18461.1"/>
    <property type="molecule type" value="Genomic_DNA"/>
</dbReference>
<dbReference type="InterPro" id="IPR009228">
    <property type="entry name" value="Capsid_scaffold_GpO"/>
</dbReference>
<name>W0L451_9GAMM</name>
<keyword evidence="3" id="KW-1185">Reference proteome</keyword>